<feature type="compositionally biased region" description="Low complexity" evidence="1">
    <location>
        <begin position="132"/>
        <end position="144"/>
    </location>
</feature>
<dbReference type="AlphaFoldDB" id="A0A8H6H6C5"/>
<organism evidence="2 3">
    <name type="scientific">Ephemerocybe angulata</name>
    <dbReference type="NCBI Taxonomy" id="980116"/>
    <lineage>
        <taxon>Eukaryota</taxon>
        <taxon>Fungi</taxon>
        <taxon>Dikarya</taxon>
        <taxon>Basidiomycota</taxon>
        <taxon>Agaricomycotina</taxon>
        <taxon>Agaricomycetes</taxon>
        <taxon>Agaricomycetidae</taxon>
        <taxon>Agaricales</taxon>
        <taxon>Agaricineae</taxon>
        <taxon>Psathyrellaceae</taxon>
        <taxon>Ephemerocybe</taxon>
    </lineage>
</organism>
<feature type="compositionally biased region" description="Pro residues" evidence="1">
    <location>
        <begin position="163"/>
        <end position="174"/>
    </location>
</feature>
<evidence type="ECO:0000313" key="3">
    <source>
        <dbReference type="Proteomes" id="UP000521943"/>
    </source>
</evidence>
<feature type="compositionally biased region" description="Polar residues" evidence="1">
    <location>
        <begin position="18"/>
        <end position="40"/>
    </location>
</feature>
<accession>A0A8H6H6C5</accession>
<feature type="compositionally biased region" description="Low complexity" evidence="1">
    <location>
        <begin position="95"/>
        <end position="106"/>
    </location>
</feature>
<feature type="region of interest" description="Disordered" evidence="1">
    <location>
        <begin position="1"/>
        <end position="222"/>
    </location>
</feature>
<dbReference type="Proteomes" id="UP000521943">
    <property type="component" value="Unassembled WGS sequence"/>
</dbReference>
<feature type="compositionally biased region" description="Low complexity" evidence="1">
    <location>
        <begin position="151"/>
        <end position="162"/>
    </location>
</feature>
<feature type="region of interest" description="Disordered" evidence="1">
    <location>
        <begin position="261"/>
        <end position="351"/>
    </location>
</feature>
<name>A0A8H6H6C5_9AGAR</name>
<evidence type="ECO:0000313" key="2">
    <source>
        <dbReference type="EMBL" id="KAF6741234.1"/>
    </source>
</evidence>
<comment type="caution">
    <text evidence="2">The sequence shown here is derived from an EMBL/GenBank/DDBJ whole genome shotgun (WGS) entry which is preliminary data.</text>
</comment>
<feature type="compositionally biased region" description="Low complexity" evidence="1">
    <location>
        <begin position="42"/>
        <end position="53"/>
    </location>
</feature>
<reference evidence="2 3" key="1">
    <citation type="submission" date="2020-07" db="EMBL/GenBank/DDBJ databases">
        <title>Comparative genomics of pyrophilous fungi reveals a link between fire events and developmental genes.</title>
        <authorList>
            <consortium name="DOE Joint Genome Institute"/>
            <person name="Steindorff A.S."/>
            <person name="Carver A."/>
            <person name="Calhoun S."/>
            <person name="Stillman K."/>
            <person name="Liu H."/>
            <person name="Lipzen A."/>
            <person name="Pangilinan J."/>
            <person name="Labutti K."/>
            <person name="Bruns T.D."/>
            <person name="Grigoriev I.V."/>
        </authorList>
    </citation>
    <scope>NUCLEOTIDE SEQUENCE [LARGE SCALE GENOMIC DNA]</scope>
    <source>
        <strain evidence="2 3">CBS 144469</strain>
    </source>
</reference>
<sequence length="506" mass="55151">MSSSIAHDPTPHGDPNRNTKSTTSKGFTHTSTYPSQNFTPAHTHSIPSPTHAHSPPPTTPTSTRALRGGEVVNGHDPSTASRCREDIAHSSSIRPPHAAPMAHATPAPHPHFHQAAAVAPGSPAPAPPPPYLAHAAHHSPPSHAQTHQSASTHPHSSLSNTPSPTPPTTTPPRPVFVATEVWGEERTKRTNGVNEKNEQNEHPTTQNAHHHHLPSPSTRITDPRFSAPIPSSRTEGTMRGIDASSQTLSMVRSGGLIAPIRERRERERVGEGEVKKEGAQKNGDRRQRKRNARVRNANETKGETKDPGQIEERMVGPRSTKRSNQTIKTKGKVEEITPPERPSSTDRAFPSRYNEMKNSRTWRKLDDVRAAGVRVRGRGRGVRVRRCGRGGRGGGGDEELEELDRRAPSRCISAEQIRSCAMGGCDTRCGYTLGVPREPDATKLARDELAHDGVAAVADDIGRLVRFPDISHHGRNPTHVIRSSQACDTAHLALTPRYEVLQFRNS</sequence>
<protein>
    <submittedName>
        <fullName evidence="2">Uncharacterized protein</fullName>
    </submittedName>
</protein>
<dbReference type="EMBL" id="JACGCI010000272">
    <property type="protein sequence ID" value="KAF6741234.1"/>
    <property type="molecule type" value="Genomic_DNA"/>
</dbReference>
<gene>
    <name evidence="2" type="ORF">DFP72DRAFT_862802</name>
</gene>
<feature type="compositionally biased region" description="Pro residues" evidence="1">
    <location>
        <begin position="122"/>
        <end position="131"/>
    </location>
</feature>
<proteinExistence type="predicted"/>
<feature type="compositionally biased region" description="Basic and acidic residues" evidence="1">
    <location>
        <begin position="261"/>
        <end position="285"/>
    </location>
</feature>
<evidence type="ECO:0000256" key="1">
    <source>
        <dbReference type="SAM" id="MobiDB-lite"/>
    </source>
</evidence>
<keyword evidence="3" id="KW-1185">Reference proteome</keyword>
<feature type="compositionally biased region" description="Basic and acidic residues" evidence="1">
    <location>
        <begin position="296"/>
        <end position="315"/>
    </location>
</feature>